<dbReference type="PANTHER" id="PTHR30469">
    <property type="entry name" value="MULTIDRUG RESISTANCE PROTEIN MDTA"/>
    <property type="match status" value="1"/>
</dbReference>
<dbReference type="Gene3D" id="2.40.50.100">
    <property type="match status" value="1"/>
</dbReference>
<dbReference type="Gene3D" id="1.10.287.470">
    <property type="entry name" value="Helix hairpin bin"/>
    <property type="match status" value="1"/>
</dbReference>
<keyword evidence="6" id="KW-1185">Reference proteome</keyword>
<comment type="caution">
    <text evidence="5">The sequence shown here is derived from an EMBL/GenBank/DDBJ whole genome shotgun (WGS) entry which is preliminary data.</text>
</comment>
<evidence type="ECO:0000313" key="5">
    <source>
        <dbReference type="EMBL" id="OAI20037.1"/>
    </source>
</evidence>
<dbReference type="FunFam" id="2.40.30.170:FF:000010">
    <property type="entry name" value="Efflux RND transporter periplasmic adaptor subunit"/>
    <property type="match status" value="1"/>
</dbReference>
<organism evidence="5 6">
    <name type="scientific">Methylomonas koyamae</name>
    <dbReference type="NCBI Taxonomy" id="702114"/>
    <lineage>
        <taxon>Bacteria</taxon>
        <taxon>Pseudomonadati</taxon>
        <taxon>Pseudomonadota</taxon>
        <taxon>Gammaproteobacteria</taxon>
        <taxon>Methylococcales</taxon>
        <taxon>Methylococcaceae</taxon>
        <taxon>Methylomonas</taxon>
    </lineage>
</organism>
<dbReference type="Gene3D" id="2.40.30.170">
    <property type="match status" value="1"/>
</dbReference>
<dbReference type="Proteomes" id="UP000077628">
    <property type="component" value="Unassembled WGS sequence"/>
</dbReference>
<dbReference type="AlphaFoldDB" id="A0A177NPQ5"/>
<accession>A0A177NPQ5</accession>
<feature type="domain" description="Multidrug resistance protein MdtA-like barrel-sandwich hybrid" evidence="2">
    <location>
        <begin position="69"/>
        <end position="188"/>
    </location>
</feature>
<dbReference type="InterPro" id="IPR058792">
    <property type="entry name" value="Beta-barrel_RND_2"/>
</dbReference>
<proteinExistence type="inferred from homology"/>
<name>A0A177NPQ5_9GAMM</name>
<feature type="domain" description="YknX-like C-terminal permuted SH3-like" evidence="4">
    <location>
        <begin position="280"/>
        <end position="350"/>
    </location>
</feature>
<evidence type="ECO:0000259" key="3">
    <source>
        <dbReference type="Pfam" id="PF25954"/>
    </source>
</evidence>
<evidence type="ECO:0000256" key="1">
    <source>
        <dbReference type="ARBA" id="ARBA00009477"/>
    </source>
</evidence>
<dbReference type="Pfam" id="PF25989">
    <property type="entry name" value="YknX_C"/>
    <property type="match status" value="1"/>
</dbReference>
<dbReference type="PANTHER" id="PTHR30469:SF11">
    <property type="entry name" value="BLL4320 PROTEIN"/>
    <property type="match status" value="1"/>
</dbReference>
<protein>
    <submittedName>
        <fullName evidence="5">Efflux transporter periplasmic adaptor subunit</fullName>
    </submittedName>
</protein>
<dbReference type="Pfam" id="PF25954">
    <property type="entry name" value="Beta-barrel_RND_2"/>
    <property type="match status" value="1"/>
</dbReference>
<dbReference type="NCBIfam" id="TIGR01730">
    <property type="entry name" value="RND_mfp"/>
    <property type="match status" value="1"/>
</dbReference>
<dbReference type="OrthoDB" id="9806939at2"/>
<dbReference type="InterPro" id="IPR006143">
    <property type="entry name" value="RND_pump_MFP"/>
</dbReference>
<dbReference type="Pfam" id="PF25917">
    <property type="entry name" value="BSH_RND"/>
    <property type="match status" value="1"/>
</dbReference>
<dbReference type="InterPro" id="IPR058625">
    <property type="entry name" value="MdtA-like_BSH"/>
</dbReference>
<reference evidence="6" key="1">
    <citation type="submission" date="2016-03" db="EMBL/GenBank/DDBJ databases">
        <authorList>
            <person name="Heylen K."/>
            <person name="De Vos P."/>
            <person name="Vekeman B."/>
        </authorList>
    </citation>
    <scope>NUCLEOTIDE SEQUENCE [LARGE SCALE GENOMIC DNA]</scope>
    <source>
        <strain evidence="6">R-45383</strain>
    </source>
</reference>
<dbReference type="GO" id="GO:0015562">
    <property type="term" value="F:efflux transmembrane transporter activity"/>
    <property type="evidence" value="ECO:0007669"/>
    <property type="project" value="TreeGrafter"/>
</dbReference>
<dbReference type="SUPFAM" id="SSF111369">
    <property type="entry name" value="HlyD-like secretion proteins"/>
    <property type="match status" value="1"/>
</dbReference>
<sequence>MIKRSLLVLLLTLLALGAIFGLKFYRMRQAASQVPAVSPAVVAFAEVKSEHWDSSLSTVGSFRAVAGIDISNEIAGMVQAIHFNSGQTVKAGQLLLELDSATDRAELDGLLAEQKLAGLRYQRGQSMLERKFIAAADQDQNRAQLDQAAAAVAGKQIQIAKKHIKAPFAGELGIRRVDLGQYLPVGSAIVMLEQLDPMYLDFTLPERDLGRIGKGQKVIASVPAFPDQYFEGEVTASNPAVDTDSRTIKVQALFRNPGKLLRPGMFAQIKLSAEADQTVSTLPDTAISYNPYGNSVFAVQRGPAGWIVQSRQVKTGDSRGGRVEILEGLRLGDKVVAAGQMKLRNGMAVTPDSQPAPGEREQAP</sequence>
<feature type="domain" description="CusB-like beta-barrel" evidence="3">
    <location>
        <begin position="200"/>
        <end position="274"/>
    </location>
</feature>
<comment type="similarity">
    <text evidence="1">Belongs to the membrane fusion protein (MFP) (TC 8.A.1) family.</text>
</comment>
<dbReference type="EMBL" id="LUUK01000151">
    <property type="protein sequence ID" value="OAI20037.1"/>
    <property type="molecule type" value="Genomic_DNA"/>
</dbReference>
<dbReference type="GO" id="GO:1990281">
    <property type="term" value="C:efflux pump complex"/>
    <property type="evidence" value="ECO:0007669"/>
    <property type="project" value="TreeGrafter"/>
</dbReference>
<gene>
    <name evidence="5" type="ORF">A1355_03405</name>
</gene>
<dbReference type="RefSeq" id="WP_064027672.1">
    <property type="nucleotide sequence ID" value="NZ_LUUK01000151.1"/>
</dbReference>
<dbReference type="Gene3D" id="2.40.420.20">
    <property type="match status" value="1"/>
</dbReference>
<evidence type="ECO:0000313" key="6">
    <source>
        <dbReference type="Proteomes" id="UP000077628"/>
    </source>
</evidence>
<evidence type="ECO:0000259" key="4">
    <source>
        <dbReference type="Pfam" id="PF25989"/>
    </source>
</evidence>
<dbReference type="STRING" id="702114.A1355_03405"/>
<evidence type="ECO:0000259" key="2">
    <source>
        <dbReference type="Pfam" id="PF25917"/>
    </source>
</evidence>
<dbReference type="InterPro" id="IPR058637">
    <property type="entry name" value="YknX-like_C"/>
</dbReference>